<dbReference type="HOGENOM" id="CLU_010194_2_10_6"/>
<dbReference type="GO" id="GO:0050664">
    <property type="term" value="F:oxidoreductase activity, acting on NAD(P)H, oxygen as acceptor"/>
    <property type="evidence" value="ECO:0007669"/>
    <property type="project" value="TreeGrafter"/>
</dbReference>
<dbReference type="PANTHER" id="PTHR43008:SF4">
    <property type="entry name" value="CHAIN DEHYDROGENASE, PUTATIVE (AFU_ORTHOLOGUE AFUA_4G08710)-RELATED"/>
    <property type="match status" value="1"/>
</dbReference>
<dbReference type="EMBL" id="CP003380">
    <property type="protein sequence ID" value="AFJ03300.1"/>
    <property type="molecule type" value="Genomic_DNA"/>
</dbReference>
<evidence type="ECO:0000256" key="1">
    <source>
        <dbReference type="ARBA" id="ARBA00006484"/>
    </source>
</evidence>
<protein>
    <submittedName>
        <fullName evidence="3">Oxidoreductase, short-chain dehydrogenase/reductase family</fullName>
    </submittedName>
</protein>
<dbReference type="Proteomes" id="UP000009145">
    <property type="component" value="Chromosome"/>
</dbReference>
<dbReference type="PANTHER" id="PTHR43008">
    <property type="entry name" value="BENZIL REDUCTASE"/>
    <property type="match status" value="1"/>
</dbReference>
<dbReference type="AlphaFoldDB" id="I1YK57"/>
<dbReference type="InterPro" id="IPR002347">
    <property type="entry name" value="SDR_fam"/>
</dbReference>
<evidence type="ECO:0000313" key="3">
    <source>
        <dbReference type="EMBL" id="AFJ03300.1"/>
    </source>
</evidence>
<sequence length="247" mass="26431">MSAETTLLNNKVILITGAAGGIGSEVAKSYAHHGATVILLDKNLPALESLYDTIVADNSAEPALYPLDMKGATASDYINMAAKIEQSFGRLDGIVHCAATLGQLSPTIHQDSRLWLETLQVNLTAPFLLTKSCLPLLQNCAREKPGMIIFTTDSNQNKAYWGAYGTSKAGIENLCQQLAREFEAAGNIKVFCLDPGQTRTALFSRAYPARNPDDLPAPSAVAPAYLYLATANSHHLHGQCVSALSIL</sequence>
<evidence type="ECO:0000256" key="2">
    <source>
        <dbReference type="ARBA" id="ARBA00023002"/>
    </source>
</evidence>
<dbReference type="SUPFAM" id="SSF51735">
    <property type="entry name" value="NAD(P)-binding Rossmann-fold domains"/>
    <property type="match status" value="1"/>
</dbReference>
<accession>I1YK57</accession>
<proteinExistence type="inferred from homology"/>
<reference evidence="3 4" key="1">
    <citation type="journal article" date="2012" name="J. Bacteriol.">
        <title>Complete genome sequences of Methylophaga sp. strain JAM1 and Methylophaga sp. strain JAM7.</title>
        <authorList>
            <person name="Villeneuve C."/>
            <person name="Martineau C."/>
            <person name="Mauffrey F."/>
            <person name="Villemur R."/>
        </authorList>
    </citation>
    <scope>NUCLEOTIDE SEQUENCE [LARGE SCALE GENOMIC DNA]</scope>
    <source>
        <strain evidence="3 4">JAM7</strain>
    </source>
</reference>
<name>I1YK57_METFJ</name>
<dbReference type="Gene3D" id="3.40.50.720">
    <property type="entry name" value="NAD(P)-binding Rossmann-like Domain"/>
    <property type="match status" value="1"/>
</dbReference>
<comment type="similarity">
    <text evidence="1">Belongs to the short-chain dehydrogenases/reductases (SDR) family.</text>
</comment>
<dbReference type="PATRIC" id="fig|754477.3.peg.2130"/>
<gene>
    <name evidence="3" type="ordered locus">Q7C_2164</name>
</gene>
<keyword evidence="4" id="KW-1185">Reference proteome</keyword>
<dbReference type="STRING" id="754477.Q7C_2164"/>
<dbReference type="eggNOG" id="COG1028">
    <property type="taxonomic scope" value="Bacteria"/>
</dbReference>
<organism evidence="3 4">
    <name type="scientific">Methylophaga frappieri (strain ATCC BAA-2434 / DSM 25690 / JAM7)</name>
    <dbReference type="NCBI Taxonomy" id="754477"/>
    <lineage>
        <taxon>Bacteria</taxon>
        <taxon>Pseudomonadati</taxon>
        <taxon>Pseudomonadota</taxon>
        <taxon>Gammaproteobacteria</taxon>
        <taxon>Thiotrichales</taxon>
        <taxon>Piscirickettsiaceae</taxon>
        <taxon>Methylophaga</taxon>
    </lineage>
</organism>
<keyword evidence="2" id="KW-0560">Oxidoreductase</keyword>
<dbReference type="KEGG" id="mec:Q7C_2164"/>
<dbReference type="PRINTS" id="PR00081">
    <property type="entry name" value="GDHRDH"/>
</dbReference>
<dbReference type="Pfam" id="PF00106">
    <property type="entry name" value="adh_short"/>
    <property type="match status" value="1"/>
</dbReference>
<dbReference type="InterPro" id="IPR036291">
    <property type="entry name" value="NAD(P)-bd_dom_sf"/>
</dbReference>
<evidence type="ECO:0000313" key="4">
    <source>
        <dbReference type="Proteomes" id="UP000009145"/>
    </source>
</evidence>